<evidence type="ECO:0000256" key="11">
    <source>
        <dbReference type="SAM" id="MobiDB-lite"/>
    </source>
</evidence>
<reference evidence="12 13" key="1">
    <citation type="submission" date="2019-12" db="EMBL/GenBank/DDBJ databases">
        <authorList>
            <person name="Lee S.D."/>
        </authorList>
    </citation>
    <scope>NUCLEOTIDE SEQUENCE [LARGE SCALE GENOMIC DNA]</scope>
    <source>
        <strain evidence="12 13">GH1-50</strain>
    </source>
</reference>
<dbReference type="GO" id="GO:0009425">
    <property type="term" value="C:bacterial-type flagellum basal body"/>
    <property type="evidence" value="ECO:0007669"/>
    <property type="project" value="InterPro"/>
</dbReference>
<keyword evidence="9 10" id="KW-0472">Membrane</keyword>
<evidence type="ECO:0000256" key="8">
    <source>
        <dbReference type="ARBA" id="ARBA00022989"/>
    </source>
</evidence>
<organism evidence="12 13">
    <name type="scientific">Kangsaoukella pontilimi</name>
    <dbReference type="NCBI Taxonomy" id="2691042"/>
    <lineage>
        <taxon>Bacteria</taxon>
        <taxon>Pseudomonadati</taxon>
        <taxon>Pseudomonadota</taxon>
        <taxon>Alphaproteobacteria</taxon>
        <taxon>Rhodobacterales</taxon>
        <taxon>Paracoccaceae</taxon>
        <taxon>Kangsaoukella</taxon>
    </lineage>
</organism>
<evidence type="ECO:0000256" key="2">
    <source>
        <dbReference type="ARBA" id="ARBA00004162"/>
    </source>
</evidence>
<accession>A0A7C9ME73</accession>
<evidence type="ECO:0000256" key="10">
    <source>
        <dbReference type="RuleBase" id="RU364125"/>
    </source>
</evidence>
<dbReference type="Proteomes" id="UP000480350">
    <property type="component" value="Unassembled WGS sequence"/>
</dbReference>
<evidence type="ECO:0000256" key="1">
    <source>
        <dbReference type="ARBA" id="ARBA00002254"/>
    </source>
</evidence>
<comment type="caution">
    <text evidence="12">The sequence shown here is derived from an EMBL/GenBank/DDBJ whole genome shotgun (WGS) entry which is preliminary data.</text>
</comment>
<evidence type="ECO:0000313" key="13">
    <source>
        <dbReference type="Proteomes" id="UP000480350"/>
    </source>
</evidence>
<keyword evidence="5 10" id="KW-0145">Chemotaxis</keyword>
<evidence type="ECO:0000256" key="5">
    <source>
        <dbReference type="ARBA" id="ARBA00022500"/>
    </source>
</evidence>
<dbReference type="Pfam" id="PF03748">
    <property type="entry name" value="FliL"/>
    <property type="match status" value="1"/>
</dbReference>
<keyword evidence="7 10" id="KW-0283">Flagellar rotation</keyword>
<feature type="region of interest" description="Disordered" evidence="11">
    <location>
        <begin position="30"/>
        <end position="57"/>
    </location>
</feature>
<evidence type="ECO:0000256" key="3">
    <source>
        <dbReference type="ARBA" id="ARBA00008281"/>
    </source>
</evidence>
<dbReference type="GO" id="GO:0005886">
    <property type="term" value="C:plasma membrane"/>
    <property type="evidence" value="ECO:0007669"/>
    <property type="project" value="UniProtKB-SubCell"/>
</dbReference>
<keyword evidence="6" id="KW-0812">Transmembrane</keyword>
<comment type="function">
    <text evidence="1 10">Controls the rotational direction of flagella during chemotaxis.</text>
</comment>
<evidence type="ECO:0000256" key="7">
    <source>
        <dbReference type="ARBA" id="ARBA00022779"/>
    </source>
</evidence>
<dbReference type="EMBL" id="WUPT01000002">
    <property type="protein sequence ID" value="MXQ08172.1"/>
    <property type="molecule type" value="Genomic_DNA"/>
</dbReference>
<keyword evidence="13" id="KW-1185">Reference proteome</keyword>
<dbReference type="AlphaFoldDB" id="A0A7C9ME73"/>
<comment type="similarity">
    <text evidence="3 10">Belongs to the FliL family.</text>
</comment>
<protein>
    <recommendedName>
        <fullName evidence="10">Flagellar protein FliL</fullName>
    </recommendedName>
</protein>
<keyword evidence="12" id="KW-0969">Cilium</keyword>
<keyword evidence="8" id="KW-1133">Transmembrane helix</keyword>
<dbReference type="GO" id="GO:0006935">
    <property type="term" value="P:chemotaxis"/>
    <property type="evidence" value="ECO:0007669"/>
    <property type="project" value="UniProtKB-KW"/>
</dbReference>
<evidence type="ECO:0000313" key="12">
    <source>
        <dbReference type="EMBL" id="MXQ08172.1"/>
    </source>
</evidence>
<keyword evidence="10" id="KW-0997">Cell inner membrane</keyword>
<keyword evidence="12" id="KW-0966">Cell projection</keyword>
<evidence type="ECO:0000256" key="6">
    <source>
        <dbReference type="ARBA" id="ARBA00022692"/>
    </source>
</evidence>
<reference evidence="12 13" key="2">
    <citation type="submission" date="2020-03" db="EMBL/GenBank/DDBJ databases">
        <title>Kangsaoukella pontilimi gen. nov., sp. nov., a new member of the family Rhodobacteraceae isolated from a tidal mudflat.</title>
        <authorList>
            <person name="Kim I.S."/>
        </authorList>
    </citation>
    <scope>NUCLEOTIDE SEQUENCE [LARGE SCALE GENOMIC DNA]</scope>
    <source>
        <strain evidence="12 13">GH1-50</strain>
    </source>
</reference>
<dbReference type="GO" id="GO:0071973">
    <property type="term" value="P:bacterial-type flagellum-dependent cell motility"/>
    <property type="evidence" value="ECO:0007669"/>
    <property type="project" value="InterPro"/>
</dbReference>
<dbReference type="InterPro" id="IPR005503">
    <property type="entry name" value="FliL"/>
</dbReference>
<evidence type="ECO:0000256" key="9">
    <source>
        <dbReference type="ARBA" id="ARBA00023136"/>
    </source>
</evidence>
<proteinExistence type="inferred from homology"/>
<name>A0A7C9ME73_9RHOB</name>
<keyword evidence="4" id="KW-1003">Cell membrane</keyword>
<feature type="compositionally biased region" description="Basic and acidic residues" evidence="11">
    <location>
        <begin position="39"/>
        <end position="55"/>
    </location>
</feature>
<keyword evidence="12" id="KW-0282">Flagellum</keyword>
<dbReference type="RefSeq" id="WP_160764114.1">
    <property type="nucleotide sequence ID" value="NZ_WUPT01000002.1"/>
</dbReference>
<gene>
    <name evidence="12" type="ORF">GQ651_09990</name>
</gene>
<evidence type="ECO:0000256" key="4">
    <source>
        <dbReference type="ARBA" id="ARBA00022475"/>
    </source>
</evidence>
<comment type="subcellular location">
    <subcellularLocation>
        <location evidence="10">Cell inner membrane</location>
    </subcellularLocation>
    <subcellularLocation>
        <location evidence="2">Cell membrane</location>
        <topology evidence="2">Single-pass membrane protein</topology>
    </subcellularLocation>
</comment>
<sequence length="162" mass="17400">MKPFIIPVVMLVVGLGAGAGAGHFLGGKAPEEACEGEDCEKKTAEEKDKSEKPEETPSYVRLQNQFVVPVVKGESVRSLVVMSLSLETEAGTSDQVYAIEPKLRDALLRVLFDHAHIGGFDGPFTESGRLSLLRVALLEAAQATLGPIVTDILITDIVRQEV</sequence>